<dbReference type="Proteomes" id="UP000019243">
    <property type="component" value="Unassembled WGS sequence"/>
</dbReference>
<dbReference type="InterPro" id="IPR043502">
    <property type="entry name" value="DNA/RNA_pol_sf"/>
</dbReference>
<dbReference type="CDD" id="cd01700">
    <property type="entry name" value="PolY_Pol_V_umuC"/>
    <property type="match status" value="1"/>
</dbReference>
<dbReference type="Pfam" id="PF11799">
    <property type="entry name" value="IMS_C"/>
    <property type="match status" value="1"/>
</dbReference>
<dbReference type="Pfam" id="PF00817">
    <property type="entry name" value="IMS"/>
    <property type="match status" value="1"/>
</dbReference>
<dbReference type="Gene3D" id="3.30.1490.100">
    <property type="entry name" value="DNA polymerase, Y-family, little finger domain"/>
    <property type="match status" value="1"/>
</dbReference>
<sequence>MVAIDYSKLPKRDVMCIDCKSFFASVESVRRGLHPLESLLVVMSRGDTNGGLVLAASPRAKAEYGIKTGTRKFELKPDWPLIIVEPQMADYIKMNLRVNAIFKRFTDDANWFPYSIDESFIDVTASHRLFGTTETIAHAIQTAVYEELGLVVCVGMGDNPLLAKLALDNEAKENEPYRAYWGYQHVENIRRIQPLTAMWGIGARTAKNLKQMGIFTIASLVEADVRQLRKKLGIMGEQLYYHAHGIDYSILSERVAPIDKSYGTSQILTRDYNRAAEIQIVIREMIEKVAARLRSHHVTSSVMQLSISYSKHSDVVGFHVQQTMVATNRTKVLKEVALSLFKQHYQQGPVRRIAVTCGKVSRTQVEQLDLFEPVNDLLKDTRLEKTIDGIQAKYGYQA</sequence>
<comment type="caution">
    <text evidence="3">The sequence shown here is derived from an EMBL/GenBank/DDBJ whole genome shotgun (WGS) entry which is preliminary data.</text>
</comment>
<name>W7CNM4_9LIST</name>
<reference evidence="3 4" key="1">
    <citation type="submission" date="2012-12" db="EMBL/GenBank/DDBJ databases">
        <title>Novel taxa of Listeriaceae from agricultural environments in the United States.</title>
        <authorList>
            <person name="den Bakker H.C."/>
            <person name="Allred A."/>
            <person name="Warchocki S."/>
            <person name="Wright E.M."/>
            <person name="Burrell A."/>
            <person name="Nightingale K.K."/>
            <person name="Kephart D."/>
            <person name="Wiedmann M."/>
        </authorList>
    </citation>
    <scope>NUCLEOTIDE SEQUENCE [LARGE SCALE GENOMIC DNA]</scope>
    <source>
        <strain evidence="3 4">FSL F6-1037</strain>
    </source>
</reference>
<dbReference type="InterPro" id="IPR036775">
    <property type="entry name" value="DNA_pol_Y-fam_lit_finger_sf"/>
</dbReference>
<dbReference type="InterPro" id="IPR043128">
    <property type="entry name" value="Rev_trsase/Diguanyl_cyclase"/>
</dbReference>
<evidence type="ECO:0000259" key="2">
    <source>
        <dbReference type="PROSITE" id="PS50173"/>
    </source>
</evidence>
<dbReference type="InterPro" id="IPR053848">
    <property type="entry name" value="IMS_HHH_1"/>
</dbReference>
<dbReference type="InterPro" id="IPR001126">
    <property type="entry name" value="UmuC"/>
</dbReference>
<accession>W7CNM4</accession>
<dbReference type="SUPFAM" id="SSF56672">
    <property type="entry name" value="DNA/RNA polymerases"/>
    <property type="match status" value="1"/>
</dbReference>
<dbReference type="PROSITE" id="PS50173">
    <property type="entry name" value="UMUC"/>
    <property type="match status" value="1"/>
</dbReference>
<dbReference type="PANTHER" id="PTHR11076:SF35">
    <property type="entry name" value="DNA REPAIR PROTEIN HOMOLOG YOBH"/>
    <property type="match status" value="1"/>
</dbReference>
<dbReference type="GO" id="GO:0006281">
    <property type="term" value="P:DNA repair"/>
    <property type="evidence" value="ECO:0007669"/>
    <property type="project" value="InterPro"/>
</dbReference>
<proteinExistence type="inferred from homology"/>
<dbReference type="GO" id="GO:0003887">
    <property type="term" value="F:DNA-directed DNA polymerase activity"/>
    <property type="evidence" value="ECO:0007669"/>
    <property type="project" value="InterPro"/>
</dbReference>
<protein>
    <recommendedName>
        <fullName evidence="2">UmuC domain-containing protein</fullName>
    </recommendedName>
</protein>
<dbReference type="STRING" id="1265861.BCAMP_10065"/>
<dbReference type="Pfam" id="PF21999">
    <property type="entry name" value="IMS_HHH_1"/>
    <property type="match status" value="1"/>
</dbReference>
<dbReference type="PATRIC" id="fig|1265861.3.peg.1974"/>
<dbReference type="InterPro" id="IPR050116">
    <property type="entry name" value="DNA_polymerase-Y"/>
</dbReference>
<dbReference type="EMBL" id="AODH01000042">
    <property type="protein sequence ID" value="EUJ37236.1"/>
    <property type="molecule type" value="Genomic_DNA"/>
</dbReference>
<feature type="domain" description="UmuC" evidence="2">
    <location>
        <begin position="14"/>
        <end position="202"/>
    </location>
</feature>
<evidence type="ECO:0000313" key="4">
    <source>
        <dbReference type="Proteomes" id="UP000019243"/>
    </source>
</evidence>
<dbReference type="GO" id="GO:0042276">
    <property type="term" value="P:error-prone translesion synthesis"/>
    <property type="evidence" value="ECO:0007669"/>
    <property type="project" value="TreeGrafter"/>
</dbReference>
<dbReference type="InterPro" id="IPR017961">
    <property type="entry name" value="DNA_pol_Y-fam_little_finger"/>
</dbReference>
<evidence type="ECO:0000313" key="3">
    <source>
        <dbReference type="EMBL" id="EUJ37236.1"/>
    </source>
</evidence>
<comment type="similarity">
    <text evidence="1">Belongs to the DNA polymerase type-Y family.</text>
</comment>
<gene>
    <name evidence="3" type="ORF">BCAMP_10065</name>
</gene>
<keyword evidence="4" id="KW-1185">Reference proteome</keyword>
<dbReference type="PANTHER" id="PTHR11076">
    <property type="entry name" value="DNA REPAIR POLYMERASE UMUC / TRANSFERASE FAMILY MEMBER"/>
    <property type="match status" value="1"/>
</dbReference>
<dbReference type="Gene3D" id="3.40.1170.60">
    <property type="match status" value="1"/>
</dbReference>
<dbReference type="Gene3D" id="3.30.70.270">
    <property type="match status" value="1"/>
</dbReference>
<dbReference type="GO" id="GO:0005829">
    <property type="term" value="C:cytosol"/>
    <property type="evidence" value="ECO:0007669"/>
    <property type="project" value="TreeGrafter"/>
</dbReference>
<dbReference type="AlphaFoldDB" id="W7CNM4"/>
<organism evidence="3 4">
    <name type="scientific">Brochothrix campestris FSL F6-1037</name>
    <dbReference type="NCBI Taxonomy" id="1265861"/>
    <lineage>
        <taxon>Bacteria</taxon>
        <taxon>Bacillati</taxon>
        <taxon>Bacillota</taxon>
        <taxon>Bacilli</taxon>
        <taxon>Bacillales</taxon>
        <taxon>Listeriaceae</taxon>
        <taxon>Brochothrix</taxon>
    </lineage>
</organism>
<dbReference type="SUPFAM" id="SSF100879">
    <property type="entry name" value="Lesion bypass DNA polymerase (Y-family), little finger domain"/>
    <property type="match status" value="1"/>
</dbReference>
<evidence type="ECO:0000256" key="1">
    <source>
        <dbReference type="ARBA" id="ARBA00010945"/>
    </source>
</evidence>
<dbReference type="GO" id="GO:0009432">
    <property type="term" value="P:SOS response"/>
    <property type="evidence" value="ECO:0007669"/>
    <property type="project" value="TreeGrafter"/>
</dbReference>
<dbReference type="GO" id="GO:0003684">
    <property type="term" value="F:damaged DNA binding"/>
    <property type="evidence" value="ECO:0007669"/>
    <property type="project" value="InterPro"/>
</dbReference>
<dbReference type="Gene3D" id="1.10.150.20">
    <property type="entry name" value="5' to 3' exonuclease, C-terminal subdomain"/>
    <property type="match status" value="1"/>
</dbReference>